<evidence type="ECO:0000313" key="2">
    <source>
        <dbReference type="Proteomes" id="UP001611383"/>
    </source>
</evidence>
<protein>
    <submittedName>
        <fullName evidence="1">Uncharacterized protein</fullName>
    </submittedName>
</protein>
<reference evidence="1 2" key="1">
    <citation type="submission" date="2019-08" db="EMBL/GenBank/DDBJ databases">
        <title>Archangium and Cystobacter genomes.</title>
        <authorList>
            <person name="Chen I.-C.K."/>
            <person name="Wielgoss S."/>
        </authorList>
    </citation>
    <scope>NUCLEOTIDE SEQUENCE [LARGE SCALE GENOMIC DNA]</scope>
    <source>
        <strain evidence="1 2">Cbm 6</strain>
    </source>
</reference>
<dbReference type="RefSeq" id="WP_395823006.1">
    <property type="nucleotide sequence ID" value="NZ_CP043494.1"/>
</dbReference>
<accession>A0ABY9WRX3</accession>
<evidence type="ECO:0000313" key="1">
    <source>
        <dbReference type="EMBL" id="WNG46529.1"/>
    </source>
</evidence>
<keyword evidence="2" id="KW-1185">Reference proteome</keyword>
<proteinExistence type="predicted"/>
<name>A0ABY9WRX3_9BACT</name>
<dbReference type="Proteomes" id="UP001611383">
    <property type="component" value="Chromosome"/>
</dbReference>
<dbReference type="EMBL" id="CP043494">
    <property type="protein sequence ID" value="WNG46529.1"/>
    <property type="molecule type" value="Genomic_DNA"/>
</dbReference>
<organism evidence="1 2">
    <name type="scientific">Archangium minus</name>
    <dbReference type="NCBI Taxonomy" id="83450"/>
    <lineage>
        <taxon>Bacteria</taxon>
        <taxon>Pseudomonadati</taxon>
        <taxon>Myxococcota</taxon>
        <taxon>Myxococcia</taxon>
        <taxon>Myxococcales</taxon>
        <taxon>Cystobacterineae</taxon>
        <taxon>Archangiaceae</taxon>
        <taxon>Archangium</taxon>
    </lineage>
</organism>
<sequence length="138" mass="15713">MSDETYIATPEQTGGSDFTFEDRVVDFLGMVLSALPVDKLLADADYRDTVLAFCNELLSWTLQHRRSTELLEWRSTLAHFLTMVGLHLPADEVKDRFLAPLFALDDDMAFSFISLFSGSPALPDCSSRERSRNRYCHR</sequence>
<gene>
    <name evidence="1" type="ORF">F0U60_22235</name>
</gene>